<dbReference type="InterPro" id="IPR000160">
    <property type="entry name" value="GGDEF_dom"/>
</dbReference>
<proteinExistence type="predicted"/>
<dbReference type="InterPro" id="IPR000014">
    <property type="entry name" value="PAS"/>
</dbReference>
<evidence type="ECO:0000313" key="4">
    <source>
        <dbReference type="EMBL" id="PWV63113.1"/>
    </source>
</evidence>
<dbReference type="NCBIfam" id="TIGR00229">
    <property type="entry name" value="sensory_box"/>
    <property type="match status" value="1"/>
</dbReference>
<protein>
    <submittedName>
        <fullName evidence="4">PAS domain S-box-containing protein/diguanylate cyclase (GGDEF)-like protein</fullName>
    </submittedName>
</protein>
<feature type="domain" description="GGDEF" evidence="3">
    <location>
        <begin position="371"/>
        <end position="503"/>
    </location>
</feature>
<dbReference type="CDD" id="cd00130">
    <property type="entry name" value="PAS"/>
    <property type="match status" value="1"/>
</dbReference>
<gene>
    <name evidence="4" type="ORF">C7443_10337</name>
</gene>
<dbReference type="InterPro" id="IPR029787">
    <property type="entry name" value="Nucleotide_cyclase"/>
</dbReference>
<reference evidence="4 5" key="1">
    <citation type="submission" date="2018-05" db="EMBL/GenBank/DDBJ databases">
        <title>Genomic Encyclopedia of Type Strains, Phase IV (KMG-IV): sequencing the most valuable type-strain genomes for metagenomic binning, comparative biology and taxonomic classification.</title>
        <authorList>
            <person name="Goeker M."/>
        </authorList>
    </citation>
    <scope>NUCLEOTIDE SEQUENCE [LARGE SCALE GENOMIC DNA]</scope>
    <source>
        <strain evidence="4 5">DSM 23606</strain>
    </source>
</reference>
<dbReference type="Pfam" id="PF00563">
    <property type="entry name" value="EAL"/>
    <property type="match status" value="1"/>
</dbReference>
<dbReference type="Pfam" id="PF00990">
    <property type="entry name" value="GGDEF"/>
    <property type="match status" value="1"/>
</dbReference>
<dbReference type="Proteomes" id="UP000246569">
    <property type="component" value="Unassembled WGS sequence"/>
</dbReference>
<dbReference type="EMBL" id="QGTJ01000003">
    <property type="protein sequence ID" value="PWV63113.1"/>
    <property type="molecule type" value="Genomic_DNA"/>
</dbReference>
<dbReference type="Gene3D" id="3.20.20.450">
    <property type="entry name" value="EAL domain"/>
    <property type="match status" value="1"/>
</dbReference>
<dbReference type="PROSITE" id="PS50883">
    <property type="entry name" value="EAL"/>
    <property type="match status" value="1"/>
</dbReference>
<sequence length="767" mass="82642">MSFAPLRRVPFLSLLRVGVVLILSVGLGAQLWSLRRSGDAVAGSGDDALVATVRLGRELPELARAVDARLRGRADVDREALDARLATLDALQASEAVRSASSLGAALAQTRQVLGEVRSALASEPADEERLTAVLPNLQLLSAALDMAALNAMADRGPSELAGPHVSMSWVAWLAPLGIGLLLWRPPRQRGGRLQRILHRRLASRDARLQRMRSALARMSLIVQRSPVAVVLTDAQGVIEYVNPAFERSSGYGAESLLGHSNAVLRSTVMPSGVFDDMWRDLQAGHEWQGELCNRRRNGEFYWEQVWIAPLYERGVLGGYVAVKEDITQRKADQSLLWQQAHLDELTGLPNRAQCLQRLDEDLLRALERGLCLGVLLVDVDHFRRINDGFGHAAGDAVLRELAQRLGRIGVSGDSAGRLGADEFLVLATRHDQAALESLAQTLSDAIAAPFFVDGKPLHVSCSIGYASAPGDAGEPARLLQCADMALSAVKACGRGVWGRFEAAMAQNLRQHLLIEQRLRDALRLNALSLHYQPVIALEDGRIVGAEALLRWNDAELGEVPPDVFIPVAEDSSLIVTIGEWVLDTACAELAHWRAIDPGSELHMAVNVSVRQFAEPFFAMQVAAVLARHGLPAQALTLEITETLLLDGDARTLAAIEECAALGVRIAVDDFGTGYASLAYLKRIPVHALKIDRSFIADLPGDRGSAALVSAIVAMATALDLEVVAEGIESLAQADFAFARGAHAAQGYFYGRPASALSVRARLSAAS</sequence>
<organism evidence="4 5">
    <name type="scientific">Plasticicumulans acidivorans</name>
    <dbReference type="NCBI Taxonomy" id="886464"/>
    <lineage>
        <taxon>Bacteria</taxon>
        <taxon>Pseudomonadati</taxon>
        <taxon>Pseudomonadota</taxon>
        <taxon>Gammaproteobacteria</taxon>
        <taxon>Candidatus Competibacteraceae</taxon>
        <taxon>Plasticicumulans</taxon>
    </lineage>
</organism>
<evidence type="ECO:0000259" key="1">
    <source>
        <dbReference type="PROSITE" id="PS50112"/>
    </source>
</evidence>
<dbReference type="AlphaFoldDB" id="A0A317N1F2"/>
<dbReference type="InterPro" id="IPR013767">
    <property type="entry name" value="PAS_fold"/>
</dbReference>
<name>A0A317N1F2_9GAMM</name>
<dbReference type="InterPro" id="IPR052155">
    <property type="entry name" value="Biofilm_reg_signaling"/>
</dbReference>
<dbReference type="SMART" id="SM00091">
    <property type="entry name" value="PAS"/>
    <property type="match status" value="1"/>
</dbReference>
<evidence type="ECO:0000313" key="5">
    <source>
        <dbReference type="Proteomes" id="UP000246569"/>
    </source>
</evidence>
<keyword evidence="5" id="KW-1185">Reference proteome</keyword>
<dbReference type="PANTHER" id="PTHR44757">
    <property type="entry name" value="DIGUANYLATE CYCLASE DGCP"/>
    <property type="match status" value="1"/>
</dbReference>
<feature type="domain" description="EAL" evidence="2">
    <location>
        <begin position="512"/>
        <end position="767"/>
    </location>
</feature>
<dbReference type="Gene3D" id="3.30.70.270">
    <property type="match status" value="1"/>
</dbReference>
<dbReference type="GO" id="GO:0006355">
    <property type="term" value="P:regulation of DNA-templated transcription"/>
    <property type="evidence" value="ECO:0007669"/>
    <property type="project" value="InterPro"/>
</dbReference>
<dbReference type="InterPro" id="IPR043128">
    <property type="entry name" value="Rev_trsase/Diguanyl_cyclase"/>
</dbReference>
<dbReference type="PROSITE" id="PS50112">
    <property type="entry name" value="PAS"/>
    <property type="match status" value="1"/>
</dbReference>
<dbReference type="CDD" id="cd01949">
    <property type="entry name" value="GGDEF"/>
    <property type="match status" value="1"/>
</dbReference>
<dbReference type="PANTHER" id="PTHR44757:SF2">
    <property type="entry name" value="BIOFILM ARCHITECTURE MAINTENANCE PROTEIN MBAA"/>
    <property type="match status" value="1"/>
</dbReference>
<feature type="domain" description="PAS" evidence="1">
    <location>
        <begin position="215"/>
        <end position="272"/>
    </location>
</feature>
<dbReference type="OrthoDB" id="1316910at2"/>
<dbReference type="InterPro" id="IPR001610">
    <property type="entry name" value="PAC"/>
</dbReference>
<dbReference type="SMART" id="SM00052">
    <property type="entry name" value="EAL"/>
    <property type="match status" value="1"/>
</dbReference>
<comment type="caution">
    <text evidence="4">The sequence shown here is derived from an EMBL/GenBank/DDBJ whole genome shotgun (WGS) entry which is preliminary data.</text>
</comment>
<dbReference type="NCBIfam" id="TIGR00254">
    <property type="entry name" value="GGDEF"/>
    <property type="match status" value="1"/>
</dbReference>
<dbReference type="InterPro" id="IPR035919">
    <property type="entry name" value="EAL_sf"/>
</dbReference>
<dbReference type="InterPro" id="IPR001633">
    <property type="entry name" value="EAL_dom"/>
</dbReference>
<accession>A0A317N1F2</accession>
<dbReference type="Pfam" id="PF00989">
    <property type="entry name" value="PAS"/>
    <property type="match status" value="1"/>
</dbReference>
<dbReference type="SUPFAM" id="SSF55785">
    <property type="entry name" value="PYP-like sensor domain (PAS domain)"/>
    <property type="match status" value="1"/>
</dbReference>
<dbReference type="Gene3D" id="3.30.450.20">
    <property type="entry name" value="PAS domain"/>
    <property type="match status" value="1"/>
</dbReference>
<dbReference type="SMART" id="SM00086">
    <property type="entry name" value="PAC"/>
    <property type="match status" value="1"/>
</dbReference>
<dbReference type="SMART" id="SM00267">
    <property type="entry name" value="GGDEF"/>
    <property type="match status" value="1"/>
</dbReference>
<dbReference type="SUPFAM" id="SSF55073">
    <property type="entry name" value="Nucleotide cyclase"/>
    <property type="match status" value="1"/>
</dbReference>
<dbReference type="PROSITE" id="PS50887">
    <property type="entry name" value="GGDEF"/>
    <property type="match status" value="1"/>
</dbReference>
<dbReference type="RefSeq" id="WP_110017628.1">
    <property type="nucleotide sequence ID" value="NZ_QGTJ01000003.1"/>
</dbReference>
<dbReference type="SUPFAM" id="SSF141868">
    <property type="entry name" value="EAL domain-like"/>
    <property type="match status" value="1"/>
</dbReference>
<dbReference type="CDD" id="cd01948">
    <property type="entry name" value="EAL"/>
    <property type="match status" value="1"/>
</dbReference>
<evidence type="ECO:0000259" key="2">
    <source>
        <dbReference type="PROSITE" id="PS50883"/>
    </source>
</evidence>
<evidence type="ECO:0000259" key="3">
    <source>
        <dbReference type="PROSITE" id="PS50887"/>
    </source>
</evidence>
<dbReference type="InterPro" id="IPR035965">
    <property type="entry name" value="PAS-like_dom_sf"/>
</dbReference>